<sequence>MKSIKDDIYSLDEMNDLDGVYDLALLISNHFESIGEGSMAASLIQDEKCMLDMGTGGGSFYLN</sequence>
<dbReference type="EMBL" id="MTJL01000001">
    <property type="protein sequence ID" value="OMI10073.1"/>
    <property type="molecule type" value="Genomic_DNA"/>
</dbReference>
<evidence type="ECO:0000313" key="1">
    <source>
        <dbReference type="EMBL" id="OMI10073.1"/>
    </source>
</evidence>
<keyword evidence="2" id="KW-1185">Reference proteome</keyword>
<protein>
    <submittedName>
        <fullName evidence="1">Uncharacterized protein</fullName>
    </submittedName>
</protein>
<dbReference type="AlphaFoldDB" id="A0A1R1RTH5"/>
<reference evidence="1 2" key="1">
    <citation type="submission" date="2017-01" db="EMBL/GenBank/DDBJ databases">
        <title>Bacillus phylogenomics.</title>
        <authorList>
            <person name="Dunlap C."/>
        </authorList>
    </citation>
    <scope>NUCLEOTIDE SEQUENCE [LARGE SCALE GENOMIC DNA]</scope>
    <source>
        <strain evidence="1 2">NRRL B-41282</strain>
    </source>
</reference>
<proteinExistence type="predicted"/>
<comment type="caution">
    <text evidence="1">The sequence shown here is derived from an EMBL/GenBank/DDBJ whole genome shotgun (WGS) entry which is preliminary data.</text>
</comment>
<evidence type="ECO:0000313" key="2">
    <source>
        <dbReference type="Proteomes" id="UP000187367"/>
    </source>
</evidence>
<accession>A0A1R1RTH5</accession>
<gene>
    <name evidence="1" type="ORF">BW143_00275</name>
</gene>
<name>A0A1R1RTH5_9BACI</name>
<dbReference type="Proteomes" id="UP000187367">
    <property type="component" value="Unassembled WGS sequence"/>
</dbReference>
<organism evidence="1 2">
    <name type="scientific">Bacillus swezeyi</name>
    <dbReference type="NCBI Taxonomy" id="1925020"/>
    <lineage>
        <taxon>Bacteria</taxon>
        <taxon>Bacillati</taxon>
        <taxon>Bacillota</taxon>
        <taxon>Bacilli</taxon>
        <taxon>Bacillales</taxon>
        <taxon>Bacillaceae</taxon>
        <taxon>Bacillus</taxon>
    </lineage>
</organism>
<accession>A0A1R1QZI1</accession>